<feature type="transmembrane region" description="Helical" evidence="2">
    <location>
        <begin position="321"/>
        <end position="341"/>
    </location>
</feature>
<sequence length="525" mass="57996">MRKSGVCISRPSLLVKKKQGPPARLGPHPAMTLQEQTCIHDDRCAPSTTSDDGGAVPSRDTAVVKEEDAVVAVVDDANKDEDEDGEGEEDDGGQDDKRCRVRLVRSSPSNSFRLAPASRLENNLPFAVGLLELANAGDFAANVWNQIPVPVYAMVLMALGGSLALIMSLVALFDVRRAWSNVQFLRRQRRRLRLRQQSRRRQQQQQQQQQQQRLDAALRAVSFRELWSEIINRLAMDILMGAGALLIAAGTFMAMGGDDERVWNASNILSGYLGNTPLALFALVNSSWALFLAATAQSHVRATRRRGMAPAAELVKRRSRNVQVFCVINGTAAVVGGVGSMLTATKWWAYVLLAPVVVSSVFCNLWWRRRVGYTRARGRVSAETLESDLEYAAWAEVTLREKPSPSTLTTKTYLSRLIASPTSLSDVLGWLQRHDLFPDMCVFALADASIREALVLSTPDELDVGIAELLALPPALHPRLLIAADACVARIGRKHFRHRERYLAELLGTYCTVKTRAEDEEVGEK</sequence>
<dbReference type="OrthoDB" id="5089392at2759"/>
<dbReference type="AlphaFoldDB" id="A0A2A9PMV5"/>
<keyword evidence="2" id="KW-1133">Transmembrane helix</keyword>
<keyword evidence="4" id="KW-1185">Reference proteome</keyword>
<dbReference type="Proteomes" id="UP000037136">
    <property type="component" value="Unassembled WGS sequence"/>
</dbReference>
<organism evidence="3 4">
    <name type="scientific">Ophiocordyceps unilateralis</name>
    <name type="common">Zombie-ant fungus</name>
    <name type="synonym">Torrubia unilateralis</name>
    <dbReference type="NCBI Taxonomy" id="268505"/>
    <lineage>
        <taxon>Eukaryota</taxon>
        <taxon>Fungi</taxon>
        <taxon>Dikarya</taxon>
        <taxon>Ascomycota</taxon>
        <taxon>Pezizomycotina</taxon>
        <taxon>Sordariomycetes</taxon>
        <taxon>Hypocreomycetidae</taxon>
        <taxon>Hypocreales</taxon>
        <taxon>Ophiocordycipitaceae</taxon>
        <taxon>Ophiocordyceps</taxon>
    </lineage>
</organism>
<comment type="caution">
    <text evidence="3">The sequence shown here is derived from an EMBL/GenBank/DDBJ whole genome shotgun (WGS) entry which is preliminary data.</text>
</comment>
<feature type="compositionally biased region" description="Acidic residues" evidence="1">
    <location>
        <begin position="78"/>
        <end position="93"/>
    </location>
</feature>
<feature type="region of interest" description="Disordered" evidence="1">
    <location>
        <begin position="41"/>
        <end position="61"/>
    </location>
</feature>
<evidence type="ECO:0000313" key="4">
    <source>
        <dbReference type="Proteomes" id="UP000037136"/>
    </source>
</evidence>
<keyword evidence="2" id="KW-0812">Transmembrane</keyword>
<feature type="transmembrane region" description="Helical" evidence="2">
    <location>
        <begin position="234"/>
        <end position="257"/>
    </location>
</feature>
<protein>
    <recommendedName>
        <fullName evidence="5">Integral membrane protein</fullName>
    </recommendedName>
</protein>
<feature type="transmembrane region" description="Helical" evidence="2">
    <location>
        <begin position="151"/>
        <end position="173"/>
    </location>
</feature>
<reference evidence="3 4" key="2">
    <citation type="journal article" date="2017" name="Sci. Rep.">
        <title>Ant-infecting Ophiocordyceps genomes reveal a high diversity of potential behavioral manipulation genes and a possible major role for enterotoxins.</title>
        <authorList>
            <person name="de Bekker C."/>
            <person name="Ohm R.A."/>
            <person name="Evans H.C."/>
            <person name="Brachmann A."/>
            <person name="Hughes D.P."/>
        </authorList>
    </citation>
    <scope>NUCLEOTIDE SEQUENCE [LARGE SCALE GENOMIC DNA]</scope>
    <source>
        <strain evidence="3 4">SC16a</strain>
    </source>
</reference>
<gene>
    <name evidence="3" type="ORF">XA68_14815</name>
</gene>
<reference evidence="3 4" key="1">
    <citation type="journal article" date="2015" name="BMC Genomics">
        <title>Gene expression during zombie ant biting behavior reflects the complexity underlying fungal parasitic behavioral manipulation.</title>
        <authorList>
            <person name="de Bekker C."/>
            <person name="Ohm R.A."/>
            <person name="Loreto R.G."/>
            <person name="Sebastian A."/>
            <person name="Albert I."/>
            <person name="Merrow M."/>
            <person name="Brachmann A."/>
            <person name="Hughes D.P."/>
        </authorList>
    </citation>
    <scope>NUCLEOTIDE SEQUENCE [LARGE SCALE GENOMIC DNA]</scope>
    <source>
        <strain evidence="3 4">SC16a</strain>
    </source>
</reference>
<dbReference type="EMBL" id="LAZP02000039">
    <property type="protein sequence ID" value="PFH62146.1"/>
    <property type="molecule type" value="Genomic_DNA"/>
</dbReference>
<evidence type="ECO:0008006" key="5">
    <source>
        <dbReference type="Google" id="ProtNLM"/>
    </source>
</evidence>
<proteinExistence type="predicted"/>
<keyword evidence="2" id="KW-0472">Membrane</keyword>
<feature type="transmembrane region" description="Helical" evidence="2">
    <location>
        <begin position="347"/>
        <end position="367"/>
    </location>
</feature>
<evidence type="ECO:0000313" key="3">
    <source>
        <dbReference type="EMBL" id="PFH62146.1"/>
    </source>
</evidence>
<feature type="transmembrane region" description="Helical" evidence="2">
    <location>
        <begin position="277"/>
        <end position="300"/>
    </location>
</feature>
<name>A0A2A9PMV5_OPHUN</name>
<accession>A0A2A9PMV5</accession>
<dbReference type="STRING" id="268505.A0A2A9PMV5"/>
<evidence type="ECO:0000256" key="1">
    <source>
        <dbReference type="SAM" id="MobiDB-lite"/>
    </source>
</evidence>
<evidence type="ECO:0000256" key="2">
    <source>
        <dbReference type="SAM" id="Phobius"/>
    </source>
</evidence>
<feature type="region of interest" description="Disordered" evidence="1">
    <location>
        <begin position="74"/>
        <end position="98"/>
    </location>
</feature>